<sequence>MINAKKLLSRLYFCCLVAMVLSNASEAQGLGTHQRPNIVFILVDDFGWNDVGYNGSTFYETPRMDGLSKEWMRFDNCYTPSPMCSPTRVSILTGKNPARHGVTQWLMGSDTAYVREGEMPRVYCPGPKSQGIQDSECTVGETFRDVGYETAFYGKWHMGPFKTTGGPKRHGFDSQLAVIEANGCSMFHPFGNHNYFPDSMPGDNFTDLLTDAAIDFVTRKRDTPFYLHLCHFAMHDPIKSKNNLRTRFEAKLSGLPKLEVDRELDRYGHSPQKLRQDDPDYAGELKTLDENIGRLVDSLITAGMYDNTIIILTGDNGGRSSFFKPHPTSMRPLRTGKTFLFEGGVRTPLLIHWPGHSLAGLRSDVPVTSMDFYPTLLEMAGVPLMPTQHVDGVSLVPLLRGETISRNTLYWHFPHYQGEGAYPASAIRKGDYKLIVNYHHDDSLLFNVVNDPNETNNLATAMPGKTKALKKQLMAYLDETGAHIPQTLTK</sequence>
<protein>
    <submittedName>
        <fullName evidence="9">Sulfatase</fullName>
    </submittedName>
</protein>
<dbReference type="InterPro" id="IPR017850">
    <property type="entry name" value="Alkaline_phosphatase_core_sf"/>
</dbReference>
<name>A0ABP8MA34_9BACT</name>
<feature type="signal peptide" evidence="7">
    <location>
        <begin position="1"/>
        <end position="27"/>
    </location>
</feature>
<evidence type="ECO:0000256" key="2">
    <source>
        <dbReference type="ARBA" id="ARBA00008779"/>
    </source>
</evidence>
<keyword evidence="10" id="KW-1185">Reference proteome</keyword>
<evidence type="ECO:0000313" key="10">
    <source>
        <dbReference type="Proteomes" id="UP001500840"/>
    </source>
</evidence>
<comment type="similarity">
    <text evidence="2">Belongs to the sulfatase family.</text>
</comment>
<evidence type="ECO:0000256" key="6">
    <source>
        <dbReference type="ARBA" id="ARBA00022837"/>
    </source>
</evidence>
<evidence type="ECO:0000313" key="9">
    <source>
        <dbReference type="EMBL" id="GAA4447211.1"/>
    </source>
</evidence>
<reference evidence="10" key="1">
    <citation type="journal article" date="2019" name="Int. J. Syst. Evol. Microbiol.">
        <title>The Global Catalogue of Microorganisms (GCM) 10K type strain sequencing project: providing services to taxonomists for standard genome sequencing and annotation.</title>
        <authorList>
            <consortium name="The Broad Institute Genomics Platform"/>
            <consortium name="The Broad Institute Genome Sequencing Center for Infectious Disease"/>
            <person name="Wu L."/>
            <person name="Ma J."/>
        </authorList>
    </citation>
    <scope>NUCLEOTIDE SEQUENCE [LARGE SCALE GENOMIC DNA]</scope>
    <source>
        <strain evidence="10">JCM 17759</strain>
    </source>
</reference>
<comment type="cofactor">
    <cofactor evidence="1">
        <name>Ca(2+)</name>
        <dbReference type="ChEBI" id="CHEBI:29108"/>
    </cofactor>
</comment>
<keyword evidence="6" id="KW-0106">Calcium</keyword>
<dbReference type="PANTHER" id="PTHR42693:SF42">
    <property type="entry name" value="ARYLSULFATASE G"/>
    <property type="match status" value="1"/>
</dbReference>
<evidence type="ECO:0000256" key="3">
    <source>
        <dbReference type="ARBA" id="ARBA00022723"/>
    </source>
</evidence>
<evidence type="ECO:0000256" key="4">
    <source>
        <dbReference type="ARBA" id="ARBA00022729"/>
    </source>
</evidence>
<keyword evidence="3" id="KW-0479">Metal-binding</keyword>
<dbReference type="PANTHER" id="PTHR42693">
    <property type="entry name" value="ARYLSULFATASE FAMILY MEMBER"/>
    <property type="match status" value="1"/>
</dbReference>
<feature type="domain" description="Sulfatase N-terminal" evidence="8">
    <location>
        <begin position="36"/>
        <end position="382"/>
    </location>
</feature>
<dbReference type="CDD" id="cd16144">
    <property type="entry name" value="ARS_like"/>
    <property type="match status" value="1"/>
</dbReference>
<dbReference type="Proteomes" id="UP001500840">
    <property type="component" value="Unassembled WGS sequence"/>
</dbReference>
<dbReference type="SUPFAM" id="SSF53649">
    <property type="entry name" value="Alkaline phosphatase-like"/>
    <property type="match status" value="1"/>
</dbReference>
<dbReference type="Gene3D" id="3.40.720.10">
    <property type="entry name" value="Alkaline Phosphatase, subunit A"/>
    <property type="match status" value="1"/>
</dbReference>
<evidence type="ECO:0000256" key="1">
    <source>
        <dbReference type="ARBA" id="ARBA00001913"/>
    </source>
</evidence>
<keyword evidence="5" id="KW-0378">Hydrolase</keyword>
<comment type="caution">
    <text evidence="9">The sequence shown here is derived from an EMBL/GenBank/DDBJ whole genome shotgun (WGS) entry which is preliminary data.</text>
</comment>
<evidence type="ECO:0000259" key="8">
    <source>
        <dbReference type="Pfam" id="PF00884"/>
    </source>
</evidence>
<dbReference type="InterPro" id="IPR000917">
    <property type="entry name" value="Sulfatase_N"/>
</dbReference>
<dbReference type="EMBL" id="BAABGA010000011">
    <property type="protein sequence ID" value="GAA4447211.1"/>
    <property type="molecule type" value="Genomic_DNA"/>
</dbReference>
<dbReference type="RefSeq" id="WP_345319810.1">
    <property type="nucleotide sequence ID" value="NZ_BAABGA010000011.1"/>
</dbReference>
<keyword evidence="4 7" id="KW-0732">Signal</keyword>
<dbReference type="PROSITE" id="PS00523">
    <property type="entry name" value="SULFATASE_1"/>
    <property type="match status" value="1"/>
</dbReference>
<dbReference type="InterPro" id="IPR050738">
    <property type="entry name" value="Sulfatase"/>
</dbReference>
<evidence type="ECO:0000256" key="7">
    <source>
        <dbReference type="SAM" id="SignalP"/>
    </source>
</evidence>
<dbReference type="InterPro" id="IPR024607">
    <property type="entry name" value="Sulfatase_CS"/>
</dbReference>
<dbReference type="Gene3D" id="3.30.1120.10">
    <property type="match status" value="1"/>
</dbReference>
<gene>
    <name evidence="9" type="ORF">GCM10023156_08960</name>
</gene>
<proteinExistence type="inferred from homology"/>
<dbReference type="Pfam" id="PF00884">
    <property type="entry name" value="Sulfatase"/>
    <property type="match status" value="1"/>
</dbReference>
<feature type="chain" id="PRO_5047436933" evidence="7">
    <location>
        <begin position="28"/>
        <end position="490"/>
    </location>
</feature>
<accession>A0ABP8MA34</accession>
<organism evidence="9 10">
    <name type="scientific">Novipirellula rosea</name>
    <dbReference type="NCBI Taxonomy" id="1031540"/>
    <lineage>
        <taxon>Bacteria</taxon>
        <taxon>Pseudomonadati</taxon>
        <taxon>Planctomycetota</taxon>
        <taxon>Planctomycetia</taxon>
        <taxon>Pirellulales</taxon>
        <taxon>Pirellulaceae</taxon>
        <taxon>Novipirellula</taxon>
    </lineage>
</organism>
<evidence type="ECO:0000256" key="5">
    <source>
        <dbReference type="ARBA" id="ARBA00022801"/>
    </source>
</evidence>